<comment type="caution">
    <text evidence="2">The sequence shown here is derived from an EMBL/GenBank/DDBJ whole genome shotgun (WGS) entry which is preliminary data.</text>
</comment>
<dbReference type="EMBL" id="WBMT01000033">
    <property type="protein sequence ID" value="KAB2339856.1"/>
    <property type="molecule type" value="Genomic_DNA"/>
</dbReference>
<dbReference type="InterPro" id="IPR029058">
    <property type="entry name" value="AB_hydrolase_fold"/>
</dbReference>
<sequence>MAGLVVVIVVIASLWALQRRLIYFPDRAAPPVPAGVREVSYRTEDGLTLKAWYVPSSRPGAPVVLVAPGNAGNRSYRLPLATALASRGLSVLLVDYRGYGGNPGSPSETGLTRDVRAARGYLTEELGAGRVLYFGESLGAAVITRLAVTHPPAGLLLRSPFSDLASVGREHYPFLPVGALLKDRFPVADQIGRVEAPAAVVYGDADSIVPPRQSREVARRVTHLVREVVVPGADHNDQVLLDGPQLVDAVLALNAAQPAS</sequence>
<dbReference type="InterPro" id="IPR000073">
    <property type="entry name" value="AB_hydrolase_1"/>
</dbReference>
<reference evidence="2 3" key="1">
    <citation type="submission" date="2019-09" db="EMBL/GenBank/DDBJ databases">
        <title>Actinomadura physcomitrii sp. nov., a novel actinomycete isolated from moss [Physcomitrium sphaericum (Ludw) Fuernr].</title>
        <authorList>
            <person name="Zhuang X."/>
            <person name="Liu C."/>
        </authorList>
    </citation>
    <scope>NUCLEOTIDE SEQUENCE [LARGE SCALE GENOMIC DNA]</scope>
    <source>
        <strain evidence="2 3">HMC1</strain>
    </source>
</reference>
<protein>
    <submittedName>
        <fullName evidence="2">Alpha/beta hydrolase</fullName>
    </submittedName>
</protein>
<dbReference type="Gene3D" id="3.40.50.1820">
    <property type="entry name" value="alpha/beta hydrolase"/>
    <property type="match status" value="1"/>
</dbReference>
<organism evidence="2 3">
    <name type="scientific">Actinomadura rudentiformis</name>
    <dbReference type="NCBI Taxonomy" id="359158"/>
    <lineage>
        <taxon>Bacteria</taxon>
        <taxon>Bacillati</taxon>
        <taxon>Actinomycetota</taxon>
        <taxon>Actinomycetes</taxon>
        <taxon>Streptosporangiales</taxon>
        <taxon>Thermomonosporaceae</taxon>
        <taxon>Actinomadura</taxon>
    </lineage>
</organism>
<keyword evidence="2" id="KW-0378">Hydrolase</keyword>
<dbReference type="OrthoDB" id="9777090at2"/>
<dbReference type="Pfam" id="PF00561">
    <property type="entry name" value="Abhydrolase_1"/>
    <property type="match status" value="1"/>
</dbReference>
<dbReference type="SUPFAM" id="SSF53474">
    <property type="entry name" value="alpha/beta-Hydrolases"/>
    <property type="match status" value="1"/>
</dbReference>
<evidence type="ECO:0000313" key="3">
    <source>
        <dbReference type="Proteomes" id="UP000468735"/>
    </source>
</evidence>
<dbReference type="PANTHER" id="PTHR12277">
    <property type="entry name" value="ALPHA/BETA HYDROLASE DOMAIN-CONTAINING PROTEIN"/>
    <property type="match status" value="1"/>
</dbReference>
<name>A0A6H9Y7J4_9ACTN</name>
<keyword evidence="3" id="KW-1185">Reference proteome</keyword>
<proteinExistence type="predicted"/>
<evidence type="ECO:0000313" key="2">
    <source>
        <dbReference type="EMBL" id="KAB2339856.1"/>
    </source>
</evidence>
<dbReference type="GO" id="GO:0016787">
    <property type="term" value="F:hydrolase activity"/>
    <property type="evidence" value="ECO:0007669"/>
    <property type="project" value="UniProtKB-KW"/>
</dbReference>
<accession>A0A6H9Y7J4</accession>
<dbReference type="AlphaFoldDB" id="A0A6H9Y7J4"/>
<dbReference type="PANTHER" id="PTHR12277:SF79">
    <property type="entry name" value="XAA-PRO DIPEPTIDYL-PEPTIDASE-RELATED"/>
    <property type="match status" value="1"/>
</dbReference>
<gene>
    <name evidence="2" type="ORF">F8566_46985</name>
</gene>
<feature type="domain" description="AB hydrolase-1" evidence="1">
    <location>
        <begin position="62"/>
        <end position="152"/>
    </location>
</feature>
<evidence type="ECO:0000259" key="1">
    <source>
        <dbReference type="Pfam" id="PF00561"/>
    </source>
</evidence>
<dbReference type="Proteomes" id="UP000468735">
    <property type="component" value="Unassembled WGS sequence"/>
</dbReference>